<gene>
    <name evidence="1" type="ORF">AN396_09110</name>
</gene>
<name>A0ACC8X9V3_9FIRM</name>
<comment type="caution">
    <text evidence="1">The sequence shown here is derived from an EMBL/GenBank/DDBJ whole genome shotgun (WGS) entry which is preliminary data.</text>
</comment>
<dbReference type="EMBL" id="LJDB01000070">
    <property type="protein sequence ID" value="ONI39189.1"/>
    <property type="molecule type" value="Genomic_DNA"/>
</dbReference>
<proteinExistence type="predicted"/>
<evidence type="ECO:0000313" key="2">
    <source>
        <dbReference type="Proteomes" id="UP000188605"/>
    </source>
</evidence>
<accession>A0ACC8X9V3</accession>
<reference evidence="1" key="1">
    <citation type="submission" date="2016-08" db="EMBL/GenBank/DDBJ databases">
        <authorList>
            <person name="Ngugi D.K."/>
            <person name="Miyake S."/>
            <person name="Stingl U."/>
        </authorList>
    </citation>
    <scope>NUCLEOTIDE SEQUENCE</scope>
    <source>
        <strain evidence="1">SCG-B11WGA-EpuloA1</strain>
    </source>
</reference>
<protein>
    <submittedName>
        <fullName evidence="1">Dipicolinate synthase subunit B</fullName>
    </submittedName>
</protein>
<sequence length="193" mass="21195">MKELHGLKLGVALCGSFCTFSKAIIMIENLVNMGVEVYPIMSFNAYEITTRFGKREDFIKQVEDLSGKEIIHTIVGAEPIGPKHIVDAMLVAPCTGNTLTKIANSITDTPVTLATKSVLRNNTPVIIAISTNDGLGMNLKNIGQLIYNQNIFFVPFGQDNPINKPCSLISNLDLVPETIKYALEYKQVQPILL</sequence>
<organism evidence="1 2">
    <name type="scientific">Candidatus Epulonipiscium fishelsonii</name>
    <dbReference type="NCBI Taxonomy" id="77094"/>
    <lineage>
        <taxon>Bacteria</taxon>
        <taxon>Bacillati</taxon>
        <taxon>Bacillota</taxon>
        <taxon>Clostridia</taxon>
        <taxon>Lachnospirales</taxon>
        <taxon>Lachnospiraceae</taxon>
        <taxon>Candidatus Epulonipiscium</taxon>
    </lineage>
</organism>
<keyword evidence="2" id="KW-1185">Reference proteome</keyword>
<evidence type="ECO:0000313" key="1">
    <source>
        <dbReference type="EMBL" id="ONI39189.1"/>
    </source>
</evidence>
<dbReference type="Proteomes" id="UP000188605">
    <property type="component" value="Unassembled WGS sequence"/>
</dbReference>